<sequence>MIGGPAIGDASAIEVLTGSPFGAQLAGDLPFFDPHGWDPRLGIDTAVDRLGWTCHRAAGGSEEEAVARLRAECAAGPVLVGPVELGLLRYWPDAGGAIGADHYLVVLGMDDDIVRVHDPHGFPFGTLPVAEFVAAWRAESIAYAPEPFELRSRFRRVREVDVRAAVRAALPAAARWLDGAGEGARPEPGSVGGPAALALLADRVAAGPPADVHAHLVRFAVPLAARRLADAAWWLAEVDRPAAAAVAERQARSFGGLQYHLVTGDTAAAVEILRRLGPGYADLRAALG</sequence>
<evidence type="ECO:0000313" key="2">
    <source>
        <dbReference type="Proteomes" id="UP000198727"/>
    </source>
</evidence>
<name>A0A1I6ATJ8_9PSEU</name>
<dbReference type="RefSeq" id="WP_092536669.1">
    <property type="nucleotide sequence ID" value="NZ_FOWW01000014.1"/>
</dbReference>
<dbReference type="AlphaFoldDB" id="A0A1I6ATJ8"/>
<dbReference type="EMBL" id="FOWW01000014">
    <property type="protein sequence ID" value="SFQ71986.1"/>
    <property type="molecule type" value="Genomic_DNA"/>
</dbReference>
<dbReference type="STRING" id="587909.SAMN05421810_11492"/>
<organism evidence="1 2">
    <name type="scientific">Amycolatopsis arida</name>
    <dbReference type="NCBI Taxonomy" id="587909"/>
    <lineage>
        <taxon>Bacteria</taxon>
        <taxon>Bacillati</taxon>
        <taxon>Actinomycetota</taxon>
        <taxon>Actinomycetes</taxon>
        <taxon>Pseudonocardiales</taxon>
        <taxon>Pseudonocardiaceae</taxon>
        <taxon>Amycolatopsis</taxon>
    </lineage>
</organism>
<gene>
    <name evidence="1" type="ORF">SAMN05421810_11492</name>
</gene>
<keyword evidence="2" id="KW-1185">Reference proteome</keyword>
<reference evidence="2" key="1">
    <citation type="submission" date="2016-10" db="EMBL/GenBank/DDBJ databases">
        <authorList>
            <person name="Varghese N."/>
            <person name="Submissions S."/>
        </authorList>
    </citation>
    <scope>NUCLEOTIDE SEQUENCE [LARGE SCALE GENOMIC DNA]</scope>
    <source>
        <strain evidence="2">CGMCC 4.5579</strain>
    </source>
</reference>
<evidence type="ECO:0008006" key="3">
    <source>
        <dbReference type="Google" id="ProtNLM"/>
    </source>
</evidence>
<protein>
    <recommendedName>
        <fullName evidence="3">Butirosin biosynthesis protein H, N-terminal</fullName>
    </recommendedName>
</protein>
<accession>A0A1I6ATJ8</accession>
<dbReference type="Proteomes" id="UP000198727">
    <property type="component" value="Unassembled WGS sequence"/>
</dbReference>
<proteinExistence type="predicted"/>
<dbReference type="OrthoDB" id="8065844at2"/>
<evidence type="ECO:0000313" key="1">
    <source>
        <dbReference type="EMBL" id="SFQ71986.1"/>
    </source>
</evidence>